<evidence type="ECO:0000256" key="7">
    <source>
        <dbReference type="ARBA" id="ARBA00023306"/>
    </source>
</evidence>
<dbReference type="EMBL" id="OUNC01000023">
    <property type="protein sequence ID" value="SPP28780.1"/>
    <property type="molecule type" value="Genomic_DNA"/>
</dbReference>
<keyword evidence="2" id="KW-1003">Cell membrane</keyword>
<dbReference type="InterPro" id="IPR011922">
    <property type="entry name" value="Cell_div_FtsL"/>
</dbReference>
<evidence type="ECO:0000256" key="8">
    <source>
        <dbReference type="NCBIfam" id="TIGR02209"/>
    </source>
</evidence>
<evidence type="ECO:0000256" key="5">
    <source>
        <dbReference type="ARBA" id="ARBA00022989"/>
    </source>
</evidence>
<accession>A0A1D2K7C5</accession>
<keyword evidence="5 10" id="KW-1133">Transmembrane helix</keyword>
<feature type="transmembrane region" description="Helical" evidence="10">
    <location>
        <begin position="43"/>
        <end position="61"/>
    </location>
</feature>
<keyword evidence="3 11" id="KW-0132">Cell division</keyword>
<organism evidence="11 13">
    <name type="scientific">Brochothrix thermosphacta</name>
    <name type="common">Microbacterium thermosphactum</name>
    <dbReference type="NCBI Taxonomy" id="2756"/>
    <lineage>
        <taxon>Bacteria</taxon>
        <taxon>Bacillati</taxon>
        <taxon>Bacillota</taxon>
        <taxon>Bacilli</taxon>
        <taxon>Bacillales</taxon>
        <taxon>Listeriaceae</taxon>
        <taxon>Brochothrix</taxon>
    </lineage>
</organism>
<evidence type="ECO:0000313" key="11">
    <source>
        <dbReference type="EMBL" id="ATF25298.1"/>
    </source>
</evidence>
<evidence type="ECO:0000256" key="2">
    <source>
        <dbReference type="ARBA" id="ARBA00022475"/>
    </source>
</evidence>
<feature type="region of interest" description="Disordered" evidence="9">
    <location>
        <begin position="1"/>
        <end position="32"/>
    </location>
</feature>
<dbReference type="STRING" id="2756.BFR44_01370"/>
<evidence type="ECO:0000313" key="14">
    <source>
        <dbReference type="Proteomes" id="UP000270190"/>
    </source>
</evidence>
<sequence length="125" mass="14258">MANNAARQIERQPRVNKPAEKPNRQVRQGYSPEQQALRKLRNVFVTGIVSVSACLSIWLLSVQANNYEMNTNIQQQEAKITQQVQTNSDLKANVDELSRYDRVYKEANKNGLKSNENNVKAVDIK</sequence>
<evidence type="ECO:0000256" key="10">
    <source>
        <dbReference type="SAM" id="Phobius"/>
    </source>
</evidence>
<feature type="compositionally biased region" description="Basic and acidic residues" evidence="9">
    <location>
        <begin position="8"/>
        <end position="23"/>
    </location>
</feature>
<dbReference type="Proteomes" id="UP000243591">
    <property type="component" value="Chromosome"/>
</dbReference>
<evidence type="ECO:0000256" key="6">
    <source>
        <dbReference type="ARBA" id="ARBA00023136"/>
    </source>
</evidence>
<dbReference type="KEGG" id="bths:CNY62_02210"/>
<reference evidence="12" key="2">
    <citation type="submission" date="2018-04" db="EMBL/GenBank/DDBJ databases">
        <authorList>
            <person name="Go L.Y."/>
            <person name="Mitchell J.A."/>
        </authorList>
    </citation>
    <scope>NUCLEOTIDE SEQUENCE</scope>
    <source>
        <strain evidence="12">BSAS1 3</strain>
    </source>
</reference>
<comment type="subcellular location">
    <subcellularLocation>
        <location evidence="1">Cell membrane</location>
        <topology evidence="1">Single-pass type II membrane protein</topology>
    </subcellularLocation>
</comment>
<dbReference type="GO" id="GO:0005886">
    <property type="term" value="C:plasma membrane"/>
    <property type="evidence" value="ECO:0007669"/>
    <property type="project" value="UniProtKB-SubCell"/>
</dbReference>
<evidence type="ECO:0000256" key="9">
    <source>
        <dbReference type="SAM" id="MobiDB-lite"/>
    </source>
</evidence>
<evidence type="ECO:0000313" key="13">
    <source>
        <dbReference type="Proteomes" id="UP000243591"/>
    </source>
</evidence>
<dbReference type="EMBL" id="CP023483">
    <property type="protein sequence ID" value="ATF25298.1"/>
    <property type="molecule type" value="Genomic_DNA"/>
</dbReference>
<evidence type="ECO:0000256" key="1">
    <source>
        <dbReference type="ARBA" id="ARBA00004401"/>
    </source>
</evidence>
<keyword evidence="4 10" id="KW-0812">Transmembrane</keyword>
<protein>
    <recommendedName>
        <fullName evidence="8">Cell division protein FtsL</fullName>
    </recommendedName>
</protein>
<keyword evidence="13" id="KW-1185">Reference proteome</keyword>
<reference evidence="11 13" key="1">
    <citation type="submission" date="2017-09" db="EMBL/GenBank/DDBJ databases">
        <title>Complete Genome Sequences of Two Strains of the Meat Spoilage Bacterium Brochothrix thermosphacta Isolated from Ground Chicken.</title>
        <authorList>
            <person name="Paoli G.C."/>
            <person name="Wijey C."/>
            <person name="Chen C.-Y."/>
            <person name="Nguyen L."/>
            <person name="Yan X."/>
            <person name="Irwin P.L."/>
        </authorList>
    </citation>
    <scope>NUCLEOTIDE SEQUENCE [LARGE SCALE GENOMIC DNA]</scope>
    <source>
        <strain evidence="11 13">BI</strain>
    </source>
</reference>
<evidence type="ECO:0000256" key="3">
    <source>
        <dbReference type="ARBA" id="ARBA00022618"/>
    </source>
</evidence>
<reference evidence="14" key="3">
    <citation type="submission" date="2018-04" db="EMBL/GenBank/DDBJ databases">
        <authorList>
            <person name="Illikoud N."/>
        </authorList>
    </citation>
    <scope>NUCLEOTIDE SEQUENCE [LARGE SCALE GENOMIC DNA]</scope>
</reference>
<keyword evidence="6 10" id="KW-0472">Membrane</keyword>
<dbReference type="OrthoDB" id="14664at2"/>
<dbReference type="RefSeq" id="WP_051457318.1">
    <property type="nucleotide sequence ID" value="NZ_CBCPHX010000003.1"/>
</dbReference>
<evidence type="ECO:0000256" key="4">
    <source>
        <dbReference type="ARBA" id="ARBA00022692"/>
    </source>
</evidence>
<dbReference type="InterPro" id="IPR007060">
    <property type="entry name" value="FtsL/DivIC"/>
</dbReference>
<dbReference type="GO" id="GO:0051301">
    <property type="term" value="P:cell division"/>
    <property type="evidence" value="ECO:0007669"/>
    <property type="project" value="UniProtKB-KW"/>
</dbReference>
<dbReference type="AlphaFoldDB" id="A0A1D2K7C5"/>
<dbReference type="NCBIfam" id="TIGR02209">
    <property type="entry name" value="ftsL_broad"/>
    <property type="match status" value="1"/>
</dbReference>
<name>A0A1D2K7C5_BROTH</name>
<dbReference type="Pfam" id="PF04977">
    <property type="entry name" value="DivIC"/>
    <property type="match status" value="1"/>
</dbReference>
<proteinExistence type="predicted"/>
<dbReference type="GeneID" id="66538098"/>
<keyword evidence="7" id="KW-0131">Cell cycle</keyword>
<dbReference type="Proteomes" id="UP000270190">
    <property type="component" value="Unassembled WGS sequence"/>
</dbReference>
<gene>
    <name evidence="11" type="primary">ftsL</name>
    <name evidence="12" type="ORF">BTBSAS_30098</name>
    <name evidence="11" type="ORF">CNY62_02210</name>
</gene>
<evidence type="ECO:0000313" key="12">
    <source>
        <dbReference type="EMBL" id="SPP28780.1"/>
    </source>
</evidence>